<evidence type="ECO:0000256" key="4">
    <source>
        <dbReference type="SAM" id="MobiDB-lite"/>
    </source>
</evidence>
<evidence type="ECO:0000313" key="9">
    <source>
        <dbReference type="EMBL" id="SFU52296.1"/>
    </source>
</evidence>
<comment type="subcellular location">
    <subcellularLocation>
        <location evidence="1">Membrane</location>
    </subcellularLocation>
</comment>
<evidence type="ECO:0000256" key="3">
    <source>
        <dbReference type="PROSITE-ProRule" id="PRU00284"/>
    </source>
</evidence>
<dbReference type="CDD" id="cd11386">
    <property type="entry name" value="MCP_signal"/>
    <property type="match status" value="1"/>
</dbReference>
<accession>A0A1I7GVJ5</accession>
<dbReference type="STRING" id="343013.SAMN04489707_100737"/>
<dbReference type="InterPro" id="IPR003660">
    <property type="entry name" value="HAMP_dom"/>
</dbReference>
<dbReference type="CDD" id="cd00130">
    <property type="entry name" value="PAS"/>
    <property type="match status" value="1"/>
</dbReference>
<name>A0A1I7GVJ5_9BURK</name>
<keyword evidence="10" id="KW-1185">Reference proteome</keyword>
<dbReference type="PANTHER" id="PTHR43531">
    <property type="entry name" value="PROTEIN ICFG"/>
    <property type="match status" value="1"/>
</dbReference>
<dbReference type="FunFam" id="1.10.287.950:FF:000001">
    <property type="entry name" value="Methyl-accepting chemotaxis sensory transducer"/>
    <property type="match status" value="1"/>
</dbReference>
<dbReference type="SMART" id="SM00304">
    <property type="entry name" value="HAMP"/>
    <property type="match status" value="1"/>
</dbReference>
<evidence type="ECO:0000256" key="1">
    <source>
        <dbReference type="ARBA" id="ARBA00004370"/>
    </source>
</evidence>
<feature type="transmembrane region" description="Helical" evidence="5">
    <location>
        <begin position="168"/>
        <end position="189"/>
    </location>
</feature>
<comment type="similarity">
    <text evidence="2">Belongs to the methyl-accepting chemotaxis (MCP) protein family.</text>
</comment>
<dbReference type="InterPro" id="IPR051310">
    <property type="entry name" value="MCP_chemotaxis"/>
</dbReference>
<feature type="domain" description="Methyl-accepting transducer" evidence="6">
    <location>
        <begin position="275"/>
        <end position="504"/>
    </location>
</feature>
<gene>
    <name evidence="9" type="ORF">SAMN04489707_100737</name>
</gene>
<dbReference type="InterPro" id="IPR013655">
    <property type="entry name" value="PAS_fold_3"/>
</dbReference>
<dbReference type="PROSITE" id="PS50885">
    <property type="entry name" value="HAMP"/>
    <property type="match status" value="1"/>
</dbReference>
<dbReference type="InterPro" id="IPR000014">
    <property type="entry name" value="PAS"/>
</dbReference>
<dbReference type="OrthoDB" id="9806477at2"/>
<sequence>MRTNLPVSTQEYPFPRGQTLVSTTDLKGRILYCNPSFIEVSGYEREELLGQPHNIVRHPDMPEEAYRDMWQTIASGQPWSAPVKNRRKDGDFYWVMANVTPLMDGDQPSGYMSVRTEATREQIQNAERLYQTLRAEKAAGRQVHMLRAGSPVRVDAWGRCCALLVPSMLGRLVLTALAVLVLAFGAALVSGQPMHMGAAVAWGVALVLTCAMAGLAYRVAVVPLLQLVRQANRLAAGDLTQRVNVKHSGVVGDLEKALAQLGVNLQSVVRDARDESDKMQVATAKIAQDNRDLSARTEAQAANLEETAASMEQITGTVKLTTESASQAMQLASQATSVSERSSSAVDGVAQTMQQIEAASVRIGEITQLIDSIAFQTNILALNAAVEAARAGEQGRGFAVVAGEVRSLAQRSASAAKEIRQLIGDSAARVHEGHEKTGAAQRTMAESLALVRRVNTCIGEIHSASSEQLTGISQVNSAVVQLDLITQQNAALVQHNAALAQALQAQAQTMAETVHVFRIDAAGQAPQADAVALRRAMKDQRQAPGPALATRTIDHPVASGLQLG</sequence>
<dbReference type="Pfam" id="PF00015">
    <property type="entry name" value="MCPsignal"/>
    <property type="match status" value="1"/>
</dbReference>
<dbReference type="CDD" id="cd06225">
    <property type="entry name" value="HAMP"/>
    <property type="match status" value="1"/>
</dbReference>
<feature type="transmembrane region" description="Helical" evidence="5">
    <location>
        <begin position="196"/>
        <end position="217"/>
    </location>
</feature>
<keyword evidence="5" id="KW-0472">Membrane</keyword>
<organism evidence="9 10">
    <name type="scientific">Paenacidovorax caeni</name>
    <dbReference type="NCBI Taxonomy" id="343013"/>
    <lineage>
        <taxon>Bacteria</taxon>
        <taxon>Pseudomonadati</taxon>
        <taxon>Pseudomonadota</taxon>
        <taxon>Betaproteobacteria</taxon>
        <taxon>Burkholderiales</taxon>
        <taxon>Comamonadaceae</taxon>
        <taxon>Paenacidovorax</taxon>
    </lineage>
</organism>
<dbReference type="PROSITE" id="PS50111">
    <property type="entry name" value="CHEMOTAXIS_TRANSDUC_2"/>
    <property type="match status" value="1"/>
</dbReference>
<proteinExistence type="inferred from homology"/>
<keyword evidence="3" id="KW-0807">Transducer</keyword>
<dbReference type="PANTHER" id="PTHR43531:SF7">
    <property type="entry name" value="AEROTAXIS RECEPTOR"/>
    <property type="match status" value="1"/>
</dbReference>
<evidence type="ECO:0000259" key="7">
    <source>
        <dbReference type="PROSITE" id="PS50112"/>
    </source>
</evidence>
<dbReference type="GO" id="GO:0006935">
    <property type="term" value="P:chemotaxis"/>
    <property type="evidence" value="ECO:0007669"/>
    <property type="project" value="InterPro"/>
</dbReference>
<dbReference type="GO" id="GO:0005886">
    <property type="term" value="C:plasma membrane"/>
    <property type="evidence" value="ECO:0007669"/>
    <property type="project" value="TreeGrafter"/>
</dbReference>
<dbReference type="Gene3D" id="1.10.287.950">
    <property type="entry name" value="Methyl-accepting chemotaxis protein"/>
    <property type="match status" value="1"/>
</dbReference>
<protein>
    <submittedName>
        <fullName evidence="9">Methyl-accepting chemotaxis sensory transducer with Pas/Pac sensor</fullName>
    </submittedName>
</protein>
<dbReference type="NCBIfam" id="TIGR00229">
    <property type="entry name" value="sensory_box"/>
    <property type="match status" value="1"/>
</dbReference>
<dbReference type="SMART" id="SM00086">
    <property type="entry name" value="PAC"/>
    <property type="match status" value="1"/>
</dbReference>
<dbReference type="InterPro" id="IPR004090">
    <property type="entry name" value="Chemotax_Me-accpt_rcpt"/>
</dbReference>
<dbReference type="InterPro" id="IPR035965">
    <property type="entry name" value="PAS-like_dom_sf"/>
</dbReference>
<dbReference type="Proteomes" id="UP000183656">
    <property type="component" value="Unassembled WGS sequence"/>
</dbReference>
<evidence type="ECO:0000259" key="6">
    <source>
        <dbReference type="PROSITE" id="PS50111"/>
    </source>
</evidence>
<dbReference type="InterPro" id="IPR004089">
    <property type="entry name" value="MCPsignal_dom"/>
</dbReference>
<dbReference type="EMBL" id="FPBX01000007">
    <property type="protein sequence ID" value="SFU52296.1"/>
    <property type="molecule type" value="Genomic_DNA"/>
</dbReference>
<dbReference type="SMART" id="SM00091">
    <property type="entry name" value="PAS"/>
    <property type="match status" value="1"/>
</dbReference>
<feature type="region of interest" description="Disordered" evidence="4">
    <location>
        <begin position="541"/>
        <end position="564"/>
    </location>
</feature>
<keyword evidence="5" id="KW-1133">Transmembrane helix</keyword>
<dbReference type="PRINTS" id="PR00260">
    <property type="entry name" value="CHEMTRNSDUCR"/>
</dbReference>
<reference evidence="9 10" key="1">
    <citation type="submission" date="2016-10" db="EMBL/GenBank/DDBJ databases">
        <authorList>
            <person name="de Groot N.N."/>
        </authorList>
    </citation>
    <scope>NUCLEOTIDE SEQUENCE [LARGE SCALE GENOMIC DNA]</scope>
    <source>
        <strain evidence="9 10">R-24608</strain>
    </source>
</reference>
<dbReference type="GO" id="GO:0007165">
    <property type="term" value="P:signal transduction"/>
    <property type="evidence" value="ECO:0007669"/>
    <property type="project" value="UniProtKB-KW"/>
</dbReference>
<dbReference type="AlphaFoldDB" id="A0A1I7GVJ5"/>
<evidence type="ECO:0000256" key="2">
    <source>
        <dbReference type="ARBA" id="ARBA00029447"/>
    </source>
</evidence>
<dbReference type="RefSeq" id="WP_054254942.1">
    <property type="nucleotide sequence ID" value="NZ_CYIG01000003.1"/>
</dbReference>
<dbReference type="SMART" id="SM00283">
    <property type="entry name" value="MA"/>
    <property type="match status" value="1"/>
</dbReference>
<evidence type="ECO:0000259" key="8">
    <source>
        <dbReference type="PROSITE" id="PS50885"/>
    </source>
</evidence>
<feature type="domain" description="PAS" evidence="7">
    <location>
        <begin position="25"/>
        <end position="76"/>
    </location>
</feature>
<dbReference type="Pfam" id="PF08447">
    <property type="entry name" value="PAS_3"/>
    <property type="match status" value="1"/>
</dbReference>
<dbReference type="GO" id="GO:0004888">
    <property type="term" value="F:transmembrane signaling receptor activity"/>
    <property type="evidence" value="ECO:0007669"/>
    <property type="project" value="InterPro"/>
</dbReference>
<dbReference type="SUPFAM" id="SSF58104">
    <property type="entry name" value="Methyl-accepting chemotaxis protein (MCP) signaling domain"/>
    <property type="match status" value="1"/>
</dbReference>
<dbReference type="Gene3D" id="3.30.450.20">
    <property type="entry name" value="PAS domain"/>
    <property type="match status" value="1"/>
</dbReference>
<dbReference type="InterPro" id="IPR001610">
    <property type="entry name" value="PAC"/>
</dbReference>
<dbReference type="SUPFAM" id="SSF55785">
    <property type="entry name" value="PYP-like sensor domain (PAS domain)"/>
    <property type="match status" value="1"/>
</dbReference>
<dbReference type="PROSITE" id="PS50112">
    <property type="entry name" value="PAS"/>
    <property type="match status" value="1"/>
</dbReference>
<evidence type="ECO:0000313" key="10">
    <source>
        <dbReference type="Proteomes" id="UP000183656"/>
    </source>
</evidence>
<feature type="domain" description="HAMP" evidence="8">
    <location>
        <begin position="218"/>
        <end position="270"/>
    </location>
</feature>
<evidence type="ECO:0000256" key="5">
    <source>
        <dbReference type="SAM" id="Phobius"/>
    </source>
</evidence>
<keyword evidence="5" id="KW-0812">Transmembrane</keyword>